<dbReference type="InterPro" id="IPR019587">
    <property type="entry name" value="Polyketide_cyclase/dehydratase"/>
</dbReference>
<evidence type="ECO:0000313" key="1">
    <source>
        <dbReference type="EMBL" id="MFD0849286.1"/>
    </source>
</evidence>
<dbReference type="SUPFAM" id="SSF55961">
    <property type="entry name" value="Bet v1-like"/>
    <property type="match status" value="1"/>
</dbReference>
<dbReference type="Gene3D" id="3.30.530.20">
    <property type="match status" value="1"/>
</dbReference>
<dbReference type="Pfam" id="PF10604">
    <property type="entry name" value="Polyketide_cyc2"/>
    <property type="match status" value="1"/>
</dbReference>
<gene>
    <name evidence="1" type="ORF">ACFQ00_13195</name>
</gene>
<dbReference type="CDD" id="cd07821">
    <property type="entry name" value="PYR_PYL_RCAR_like"/>
    <property type="match status" value="1"/>
</dbReference>
<dbReference type="RefSeq" id="WP_381491593.1">
    <property type="nucleotide sequence ID" value="NZ_JBHTIK010000008.1"/>
</dbReference>
<accession>A0ABW3C6Q3</accession>
<dbReference type="Proteomes" id="UP001597124">
    <property type="component" value="Unassembled WGS sequence"/>
</dbReference>
<dbReference type="InterPro" id="IPR023393">
    <property type="entry name" value="START-like_dom_sf"/>
</dbReference>
<evidence type="ECO:0000313" key="2">
    <source>
        <dbReference type="Proteomes" id="UP001597124"/>
    </source>
</evidence>
<sequence length="146" mass="15564">MTGKSDIVCTGEALIAADADTVWALIGDLRNMAIMEGLVERLEVDGDGEGAVRRLILPDGGIVTEAIERYDSEARSYGYRILDPGALPFRDYTGAARVMPISKGACRLLWEASATPLIDADTVRAAIQGNIDHVLRVVSARFGSGA</sequence>
<keyword evidence="2" id="KW-1185">Reference proteome</keyword>
<dbReference type="PANTHER" id="PTHR39332:SF7">
    <property type="entry name" value="SRPBCC FAMILY PROTEIN"/>
    <property type="match status" value="1"/>
</dbReference>
<organism evidence="1 2">
    <name type="scientific">Sphingosinicella xenopeptidilytica</name>
    <dbReference type="NCBI Taxonomy" id="364098"/>
    <lineage>
        <taxon>Bacteria</taxon>
        <taxon>Pseudomonadati</taxon>
        <taxon>Pseudomonadota</taxon>
        <taxon>Alphaproteobacteria</taxon>
        <taxon>Sphingomonadales</taxon>
        <taxon>Sphingosinicellaceae</taxon>
        <taxon>Sphingosinicella</taxon>
    </lineage>
</organism>
<proteinExistence type="predicted"/>
<reference evidence="2" key="1">
    <citation type="journal article" date="2019" name="Int. J. Syst. Evol. Microbiol.">
        <title>The Global Catalogue of Microorganisms (GCM) 10K type strain sequencing project: providing services to taxonomists for standard genome sequencing and annotation.</title>
        <authorList>
            <consortium name="The Broad Institute Genomics Platform"/>
            <consortium name="The Broad Institute Genome Sequencing Center for Infectious Disease"/>
            <person name="Wu L."/>
            <person name="Ma J."/>
        </authorList>
    </citation>
    <scope>NUCLEOTIDE SEQUENCE [LARGE SCALE GENOMIC DNA]</scope>
    <source>
        <strain evidence="2">CCUG 52537</strain>
    </source>
</reference>
<dbReference type="EMBL" id="JBHTIK010000008">
    <property type="protein sequence ID" value="MFD0849286.1"/>
    <property type="molecule type" value="Genomic_DNA"/>
</dbReference>
<comment type="caution">
    <text evidence="1">The sequence shown here is derived from an EMBL/GenBank/DDBJ whole genome shotgun (WGS) entry which is preliminary data.</text>
</comment>
<name>A0ABW3C6Q3_SPHXN</name>
<dbReference type="PANTHER" id="PTHR39332">
    <property type="entry name" value="BLL4707 PROTEIN"/>
    <property type="match status" value="1"/>
</dbReference>
<protein>
    <submittedName>
        <fullName evidence="1">SRPBCC family protein</fullName>
    </submittedName>
</protein>